<reference evidence="5" key="1">
    <citation type="submission" date="2022-08" db="EMBL/GenBank/DDBJ databases">
        <title>Novel sulphate-reducing endosymbionts in the free-living metamonad Anaeramoeba.</title>
        <authorList>
            <person name="Jerlstrom-Hultqvist J."/>
            <person name="Cepicka I."/>
            <person name="Gallot-Lavallee L."/>
            <person name="Salas-Leiva D."/>
            <person name="Curtis B.A."/>
            <person name="Zahonova K."/>
            <person name="Pipaliya S."/>
            <person name="Dacks J."/>
            <person name="Roger A.J."/>
        </authorList>
    </citation>
    <scope>NUCLEOTIDE SEQUENCE</scope>
    <source>
        <strain evidence="5">Busselton2</strain>
    </source>
</reference>
<dbReference type="InterPro" id="IPR001650">
    <property type="entry name" value="Helicase_C-like"/>
</dbReference>
<dbReference type="PROSITE" id="PS51194">
    <property type="entry name" value="HELICASE_CTER"/>
    <property type="match status" value="1"/>
</dbReference>
<evidence type="ECO:0000259" key="3">
    <source>
        <dbReference type="PROSITE" id="PS50142"/>
    </source>
</evidence>
<feature type="domain" description="RNase III" evidence="3">
    <location>
        <begin position="925"/>
        <end position="1066"/>
    </location>
</feature>
<feature type="compositionally biased region" description="Basic and acidic residues" evidence="2">
    <location>
        <begin position="741"/>
        <end position="755"/>
    </location>
</feature>
<dbReference type="InterPro" id="IPR000999">
    <property type="entry name" value="RNase_III_dom"/>
</dbReference>
<dbReference type="GO" id="GO:0031047">
    <property type="term" value="P:regulatory ncRNA-mediated gene silencing"/>
    <property type="evidence" value="ECO:0007669"/>
    <property type="project" value="UniProtKB-ARBA"/>
</dbReference>
<evidence type="ECO:0000313" key="6">
    <source>
        <dbReference type="Proteomes" id="UP001146793"/>
    </source>
</evidence>
<dbReference type="Gene3D" id="3.40.50.300">
    <property type="entry name" value="P-loop containing nucleotide triphosphate hydrolases"/>
    <property type="match status" value="1"/>
</dbReference>
<evidence type="ECO:0000313" key="5">
    <source>
        <dbReference type="EMBL" id="KAJ3452749.1"/>
    </source>
</evidence>
<evidence type="ECO:0000256" key="2">
    <source>
        <dbReference type="SAM" id="MobiDB-lite"/>
    </source>
</evidence>
<name>A0AAV8AGG4_9EUKA</name>
<dbReference type="GO" id="GO:0006396">
    <property type="term" value="P:RNA processing"/>
    <property type="evidence" value="ECO:0007669"/>
    <property type="project" value="InterPro"/>
</dbReference>
<proteinExistence type="predicted"/>
<dbReference type="SUPFAM" id="SSF52540">
    <property type="entry name" value="P-loop containing nucleoside triphosphate hydrolases"/>
    <property type="match status" value="1"/>
</dbReference>
<dbReference type="PROSITE" id="PS50142">
    <property type="entry name" value="RNASE_3_2"/>
    <property type="match status" value="1"/>
</dbReference>
<feature type="region of interest" description="Disordered" evidence="2">
    <location>
        <begin position="741"/>
        <end position="827"/>
    </location>
</feature>
<dbReference type="Gene3D" id="1.10.1520.10">
    <property type="entry name" value="Ribonuclease III domain"/>
    <property type="match status" value="1"/>
</dbReference>
<evidence type="ECO:0000256" key="1">
    <source>
        <dbReference type="ARBA" id="ARBA00022801"/>
    </source>
</evidence>
<feature type="compositionally biased region" description="Basic and acidic residues" evidence="2">
    <location>
        <begin position="766"/>
        <end position="805"/>
    </location>
</feature>
<accession>A0AAV8AGG4</accession>
<feature type="compositionally biased region" description="Acidic residues" evidence="2">
    <location>
        <begin position="756"/>
        <end position="765"/>
    </location>
</feature>
<dbReference type="SMART" id="SM00490">
    <property type="entry name" value="HELICc"/>
    <property type="match status" value="1"/>
</dbReference>
<sequence length="1089" mass="129552">MKNEILESLKEDEIEEKLLIKQISNYIPSIISELGIYSASNEIQEILNDYSNNFLVNKTKYNKLIELFKEIKTLARNNILRGTESLNFSPKLILLLTVIHIESQNKNFRGIIFVTQRKTCILLAKFLQEKFPSINFGYLLGHGDKHFHSKIGMTINQQKKTLYKFRKGQIEILVATKIAQEGLDIQACNFVLCFCQIRSLIEYIQSRGRARKKNSNFYLFMDTNDQKAVHFIQVRKHLEQELKSIVKLSTIYKDAIKEFNDLKRRSLEKNGINSTDYYREKGFDKMIIGKEFDQDNDRIIPDIDYEDFNFPELTLDIEFKKFIQKKLEEENLLNQNNKSLLEITDNLQKKKGVIENQKLFKLIIENNEEKYSKRDPKYTYVSKTTKAYINLNSSKQKINQIYSFFPEDAYWNWSIKYNKTLKHCLNDEIHQYQVYFPIRTTMCLLTGDEFRVENNGKERAQSSVALKLCELCHKLKLFDEKLIPIKKISPVRNKRNKIINLLKDKNSNYLKNSLQLDTKCVYLHRIKFGDFQDEIFILFLNKKIVDIDFGNFRIVFMQKRELSNEVLTEIKLICNSLLKKITNLHDYNWNSPCVFGLIDSNAQLYLKIGNDELSKYFSQTTIKYLKKIPKVLIKITYFLYMQQFIHQIQNIKIKSLKNQFNLLKYSFLGKSAFKLISSLYLFTNSFHNSTIFDNSLKRNFLNKKENFNFLNSIGLTKLFPKIFFDNKLKLFNYFYFRNTTDDRENENSNKNKNEIEIENENENENENEKKKEKEDQNENENENRNENHEEIKNEKEEINQTKNENENENENEIEIENENKNKNENENENEIEIEIENEIENEIDDNYNISVKIKNSITFLNSMIGLTTLNFDLVGSMKLLYEIGFYDCVPNYEHFLKSKKILQDYEKESLIKIYHPNDNYYNVTYHHLSIILNYNFKDYKLLIQATTHPSTRITGLPTFHNLIFIGKALLNYFITYYLYSQFEDLSLNEIQIKKKKLKSQKVIGYICFKNNIYKSLDHFSGKIFKEFNYYSQDLEFNLENENMITTPKIFSEVFYSLAAAVFIDTQFDFMHFFSIFKGFFDDYLSNKLK</sequence>
<dbReference type="SUPFAM" id="SSF69065">
    <property type="entry name" value="RNase III domain-like"/>
    <property type="match status" value="1"/>
</dbReference>
<evidence type="ECO:0000259" key="4">
    <source>
        <dbReference type="PROSITE" id="PS51194"/>
    </source>
</evidence>
<dbReference type="Pfam" id="PF00271">
    <property type="entry name" value="Helicase_C"/>
    <property type="match status" value="1"/>
</dbReference>
<dbReference type="Gene3D" id="3.30.160.380">
    <property type="entry name" value="Dicer dimerisation domain"/>
    <property type="match status" value="1"/>
</dbReference>
<comment type="caution">
    <text evidence="5">The sequence shown here is derived from an EMBL/GenBank/DDBJ whole genome shotgun (WGS) entry which is preliminary data.</text>
</comment>
<dbReference type="GO" id="GO:0004525">
    <property type="term" value="F:ribonuclease III activity"/>
    <property type="evidence" value="ECO:0007669"/>
    <property type="project" value="InterPro"/>
</dbReference>
<feature type="domain" description="Helicase C-terminal" evidence="4">
    <location>
        <begin position="91"/>
        <end position="253"/>
    </location>
</feature>
<keyword evidence="1" id="KW-0378">Hydrolase</keyword>
<dbReference type="PANTHER" id="PTHR14950">
    <property type="entry name" value="DICER-RELATED"/>
    <property type="match status" value="1"/>
</dbReference>
<dbReference type="InterPro" id="IPR027417">
    <property type="entry name" value="P-loop_NTPase"/>
</dbReference>
<dbReference type="PANTHER" id="PTHR14950:SF37">
    <property type="entry name" value="ENDORIBONUCLEASE DICER"/>
    <property type="match status" value="1"/>
</dbReference>
<dbReference type="InterPro" id="IPR036389">
    <property type="entry name" value="RNase_III_sf"/>
</dbReference>
<dbReference type="Proteomes" id="UP001146793">
    <property type="component" value="Unassembled WGS sequence"/>
</dbReference>
<dbReference type="SMART" id="SM00535">
    <property type="entry name" value="RIBOc"/>
    <property type="match status" value="1"/>
</dbReference>
<dbReference type="Pfam" id="PF00636">
    <property type="entry name" value="Ribonuclease_3"/>
    <property type="match status" value="1"/>
</dbReference>
<dbReference type="InterPro" id="IPR038248">
    <property type="entry name" value="Dicer_dimer_sf"/>
</dbReference>
<dbReference type="AlphaFoldDB" id="A0AAV8AGG4"/>
<dbReference type="EMBL" id="JANTQA010000008">
    <property type="protein sequence ID" value="KAJ3452749.1"/>
    <property type="molecule type" value="Genomic_DNA"/>
</dbReference>
<gene>
    <name evidence="5" type="ORF">M0812_04524</name>
</gene>
<feature type="compositionally biased region" description="Acidic residues" evidence="2">
    <location>
        <begin position="806"/>
        <end position="816"/>
    </location>
</feature>
<organism evidence="5 6">
    <name type="scientific">Anaeramoeba flamelloides</name>
    <dbReference type="NCBI Taxonomy" id="1746091"/>
    <lineage>
        <taxon>Eukaryota</taxon>
        <taxon>Metamonada</taxon>
        <taxon>Anaeramoebidae</taxon>
        <taxon>Anaeramoeba</taxon>
    </lineage>
</organism>
<protein>
    <submittedName>
        <fullName evidence="5">Endoribonuclease dicer</fullName>
    </submittedName>
</protein>